<proteinExistence type="predicted"/>
<evidence type="ECO:0000256" key="2">
    <source>
        <dbReference type="SAM" id="Phobius"/>
    </source>
</evidence>
<dbReference type="NCBIfam" id="TIGR02115">
    <property type="entry name" value="potass_kdpF"/>
    <property type="match status" value="1"/>
</dbReference>
<dbReference type="AlphaFoldDB" id="A0A5B9E8G4"/>
<evidence type="ECO:0000256" key="1">
    <source>
        <dbReference type="SAM" id="MobiDB-lite"/>
    </source>
</evidence>
<sequence>MLSTAEIFPTKTSSPQTERACWSNNNRRQRSDLSSGGVTNRVSGNWLKEGHRARCHRRHNAHPSFSAQPSVCPWLCTAERKEPMILNCVLLAIVVSLMAYLVYALLRPEKF</sequence>
<dbReference type="Proteomes" id="UP000321820">
    <property type="component" value="Chromosome"/>
</dbReference>
<dbReference type="EMBL" id="CP042806">
    <property type="protein sequence ID" value="QEE28483.1"/>
    <property type="molecule type" value="Genomic_DNA"/>
</dbReference>
<accession>A0A5B9E8G4</accession>
<reference evidence="3 4" key="1">
    <citation type="submission" date="2019-08" db="EMBL/GenBank/DDBJ databases">
        <title>Complete genome sequence of Terriglobus albidus strain ORNL.</title>
        <authorList>
            <person name="Podar M."/>
        </authorList>
    </citation>
    <scope>NUCLEOTIDE SEQUENCE [LARGE SCALE GENOMIC DNA]</scope>
    <source>
        <strain evidence="3 4">ORNL</strain>
    </source>
</reference>
<evidence type="ECO:0000313" key="4">
    <source>
        <dbReference type="Proteomes" id="UP000321820"/>
    </source>
</evidence>
<dbReference type="KEGG" id="talb:FTW19_11020"/>
<organism evidence="3 4">
    <name type="scientific">Terriglobus albidus</name>
    <dbReference type="NCBI Taxonomy" id="1592106"/>
    <lineage>
        <taxon>Bacteria</taxon>
        <taxon>Pseudomonadati</taxon>
        <taxon>Acidobacteriota</taxon>
        <taxon>Terriglobia</taxon>
        <taxon>Terriglobales</taxon>
        <taxon>Acidobacteriaceae</taxon>
        <taxon>Terriglobus</taxon>
    </lineage>
</organism>
<dbReference type="GO" id="GO:0005886">
    <property type="term" value="C:plasma membrane"/>
    <property type="evidence" value="ECO:0007669"/>
    <property type="project" value="InterPro"/>
</dbReference>
<feature type="region of interest" description="Disordered" evidence="1">
    <location>
        <begin position="1"/>
        <end position="43"/>
    </location>
</feature>
<keyword evidence="4" id="KW-1185">Reference proteome</keyword>
<feature type="compositionally biased region" description="Polar residues" evidence="1">
    <location>
        <begin position="10"/>
        <end position="43"/>
    </location>
</feature>
<gene>
    <name evidence="3" type="primary">kdpF</name>
    <name evidence="3" type="ORF">FTW19_11020</name>
</gene>
<evidence type="ECO:0000313" key="3">
    <source>
        <dbReference type="EMBL" id="QEE28483.1"/>
    </source>
</evidence>
<name>A0A5B9E8G4_9BACT</name>
<keyword evidence="2" id="KW-0812">Transmembrane</keyword>
<keyword evidence="2" id="KW-0472">Membrane</keyword>
<dbReference type="Pfam" id="PF09604">
    <property type="entry name" value="Potass_KdpF"/>
    <property type="match status" value="1"/>
</dbReference>
<dbReference type="InterPro" id="IPR011726">
    <property type="entry name" value="KdpF"/>
</dbReference>
<dbReference type="GO" id="GO:0008556">
    <property type="term" value="F:P-type potassium transmembrane transporter activity"/>
    <property type="evidence" value="ECO:0007669"/>
    <property type="project" value="InterPro"/>
</dbReference>
<keyword evidence="2" id="KW-1133">Transmembrane helix</keyword>
<feature type="transmembrane region" description="Helical" evidence="2">
    <location>
        <begin position="84"/>
        <end position="106"/>
    </location>
</feature>
<protein>
    <submittedName>
        <fullName evidence="3">K(+)-transporting ATPase subunit F</fullName>
    </submittedName>
</protein>